<feature type="domain" description="Beta-lactamase-related" evidence="1">
    <location>
        <begin position="20"/>
        <end position="339"/>
    </location>
</feature>
<protein>
    <submittedName>
        <fullName evidence="2">CubicO group peptidase (Beta-lactamase class C family)</fullName>
    </submittedName>
</protein>
<dbReference type="EMBL" id="RJKX01000015">
    <property type="protein sequence ID" value="ROP84192.1"/>
    <property type="molecule type" value="Genomic_DNA"/>
</dbReference>
<dbReference type="RefSeq" id="WP_123691924.1">
    <property type="nucleotide sequence ID" value="NZ_AP019700.1"/>
</dbReference>
<evidence type="ECO:0000313" key="3">
    <source>
        <dbReference type="Proteomes" id="UP000278222"/>
    </source>
</evidence>
<evidence type="ECO:0000313" key="2">
    <source>
        <dbReference type="EMBL" id="ROP84192.1"/>
    </source>
</evidence>
<name>A0A3N1KXG7_9PROT</name>
<accession>A0A3N1KXG7</accession>
<comment type="caution">
    <text evidence="2">The sequence shown here is derived from an EMBL/GenBank/DDBJ whole genome shotgun (WGS) entry which is preliminary data.</text>
</comment>
<dbReference type="InterPro" id="IPR050491">
    <property type="entry name" value="AmpC-like"/>
</dbReference>
<dbReference type="InterPro" id="IPR001466">
    <property type="entry name" value="Beta-lactam-related"/>
</dbReference>
<keyword evidence="3" id="KW-1185">Reference proteome</keyword>
<organism evidence="2 3">
    <name type="scientific">Stella humosa</name>
    <dbReference type="NCBI Taxonomy" id="94"/>
    <lineage>
        <taxon>Bacteria</taxon>
        <taxon>Pseudomonadati</taxon>
        <taxon>Pseudomonadota</taxon>
        <taxon>Alphaproteobacteria</taxon>
        <taxon>Rhodospirillales</taxon>
        <taxon>Stellaceae</taxon>
        <taxon>Stella</taxon>
    </lineage>
</organism>
<dbReference type="InterPro" id="IPR012338">
    <property type="entry name" value="Beta-lactam/transpept-like"/>
</dbReference>
<gene>
    <name evidence="2" type="ORF">EDC65_3540</name>
</gene>
<dbReference type="Proteomes" id="UP000278222">
    <property type="component" value="Unassembled WGS sequence"/>
</dbReference>
<evidence type="ECO:0000259" key="1">
    <source>
        <dbReference type="Pfam" id="PF00144"/>
    </source>
</evidence>
<reference evidence="2 3" key="1">
    <citation type="submission" date="2018-11" db="EMBL/GenBank/DDBJ databases">
        <title>Genomic Encyclopedia of Type Strains, Phase IV (KMG-IV): sequencing the most valuable type-strain genomes for metagenomic binning, comparative biology and taxonomic classification.</title>
        <authorList>
            <person name="Goeker M."/>
        </authorList>
    </citation>
    <scope>NUCLEOTIDE SEQUENCE [LARGE SCALE GENOMIC DNA]</scope>
    <source>
        <strain evidence="2 3">DSM 5900</strain>
    </source>
</reference>
<sequence>MPTSAALALEGRIDRLVQPWTRPGQPGCVIGVVRAGEVLLRRGYGQASIEHGVAIEPGTVFRIASVTKQFTTGAILALALEGRLGIDDTVQSHLPWLPDYGTPVTLRHLMHNVSGLRDYLELTRWGGMGLDRPASEEELAAAIARAGGLNFAPGSRFLYSNTNFLLLGQIVEKIEDRSLEEVFERRFFAPLGMNATRLVRDPMTVVPRLATPYLRQPDGSVIRAVQAYPTVGEGGMVSSLDDLLRWARHYDRPLAGMAPLVQAMQTELPLAGGHWHPYARGLEVGTWRGARTVGHGGLWPGYRTEFLRIPERDLAVVVIANVDAIDPYRLARAAAEAALAEEGLPPEPGLPGDLDRLSGRWLDAEALTVYDLSPSADGLAGRSNGVGYSFQPAAGGWMRAYRGAFELAVKADGNAVLAETGAGRQARLTRVQEGPVPAGLAGRYHAAELATDWAIAACGDGLAVRARGPLAAAGPWPIAAVGPDLIEISMPNRWMNSTIVARVERDQQGRVQGLVASSPRIKGLRFARVD</sequence>
<dbReference type="Gene3D" id="3.40.710.10">
    <property type="entry name" value="DD-peptidase/beta-lactamase superfamily"/>
    <property type="match status" value="1"/>
</dbReference>
<dbReference type="Pfam" id="PF00144">
    <property type="entry name" value="Beta-lactamase"/>
    <property type="match status" value="1"/>
</dbReference>
<dbReference type="SUPFAM" id="SSF56601">
    <property type="entry name" value="beta-lactamase/transpeptidase-like"/>
    <property type="match status" value="1"/>
</dbReference>
<dbReference type="OrthoDB" id="7791015at2"/>
<dbReference type="PANTHER" id="PTHR46825:SF9">
    <property type="entry name" value="BETA-LACTAMASE-RELATED DOMAIN-CONTAINING PROTEIN"/>
    <property type="match status" value="1"/>
</dbReference>
<proteinExistence type="predicted"/>
<dbReference type="AlphaFoldDB" id="A0A3N1KXG7"/>
<dbReference type="PANTHER" id="PTHR46825">
    <property type="entry name" value="D-ALANYL-D-ALANINE-CARBOXYPEPTIDASE/ENDOPEPTIDASE AMPH"/>
    <property type="match status" value="1"/>
</dbReference>